<dbReference type="GO" id="GO:0016491">
    <property type="term" value="F:oxidoreductase activity"/>
    <property type="evidence" value="ECO:0007669"/>
    <property type="project" value="UniProtKB-KW"/>
</dbReference>
<dbReference type="Proteomes" id="UP000002171">
    <property type="component" value="Unassembled WGS sequence"/>
</dbReference>
<dbReference type="InterPro" id="IPR036188">
    <property type="entry name" value="FAD/NAD-bd_sf"/>
</dbReference>
<dbReference type="PANTHER" id="PTHR42949">
    <property type="entry name" value="ANAEROBIC GLYCEROL-3-PHOSPHATE DEHYDROGENASE SUBUNIT B"/>
    <property type="match status" value="1"/>
</dbReference>
<keyword evidence="5" id="KW-1185">Reference proteome</keyword>
<dbReference type="AlphaFoldDB" id="A0A7U8C767"/>
<feature type="domain" description="FAD/NAD(P)-binding" evidence="2">
    <location>
        <begin position="4"/>
        <end position="309"/>
    </location>
</feature>
<dbReference type="Gene3D" id="1.10.10.1100">
    <property type="entry name" value="BFD-like [2Fe-2S]-binding domain"/>
    <property type="match status" value="1"/>
</dbReference>
<gene>
    <name evidence="4" type="ORF">MED92_11529</name>
</gene>
<proteinExistence type="predicted"/>
<sequence>MKYELAVIGAGPAGMAAALNAADQGVSVVVFDEQAVAGGQIYRSVSQPLLADEKILGKDYYYGAGLVNRFNKRLQGDIDFVSNASVWEITRDKEINVSVAGQSYTYQADKVILASGAQERPVPFPGWTLPGVMTCGSAQILLKSSAVVPAEPLVIAGSGPLLLLITCQLLRAGVKVDAVLDTTPSDNYRTSAKHFFSALKGWRYLAKGLGLLLELKRSGIRYISQASALEAKAGEDGRLSEITFKHKDQRQTLPCTTLLVHQGVIPNVQLSRSVEIAHKWSEIQSCWHPDTDEYGASLSHPDIYVAGDGKGIVGALAAEISGACTGTQVAFMLNKIAANERDLIIEPLHKEMLKQMAIRPFLDELYKPEKAFRLPSDNTVVCRCEEVTAGEIRSYVRAGCKGPNQTKAFGRPGMGPCQGRMCGITVSNLIAEESDLPIETVGYYKVRAPIKPLKLGELAQMSKQ</sequence>
<evidence type="ECO:0000259" key="3">
    <source>
        <dbReference type="Pfam" id="PF17806"/>
    </source>
</evidence>
<accession>A0A7U8C767</accession>
<evidence type="ECO:0000313" key="4">
    <source>
        <dbReference type="EMBL" id="EAR61355.1"/>
    </source>
</evidence>
<dbReference type="PANTHER" id="PTHR42949:SF3">
    <property type="entry name" value="ANAEROBIC GLYCEROL-3-PHOSPHATE DEHYDROGENASE SUBUNIT B"/>
    <property type="match status" value="1"/>
</dbReference>
<protein>
    <submittedName>
        <fullName evidence="4">Probable pyridine nucleotide-disulphide oxidoreductase</fullName>
    </submittedName>
</protein>
<dbReference type="RefSeq" id="WP_007019843.1">
    <property type="nucleotide sequence ID" value="NZ_CH724125.1"/>
</dbReference>
<comment type="caution">
    <text evidence="4">The sequence shown here is derived from an EMBL/GenBank/DDBJ whole genome shotgun (WGS) entry which is preliminary data.</text>
</comment>
<keyword evidence="1" id="KW-0560">Oxidoreductase</keyword>
<dbReference type="Pfam" id="PF07992">
    <property type="entry name" value="Pyr_redox_2"/>
    <property type="match status" value="1"/>
</dbReference>
<organism evidence="4 5">
    <name type="scientific">Neptuniibacter caesariensis</name>
    <dbReference type="NCBI Taxonomy" id="207954"/>
    <lineage>
        <taxon>Bacteria</taxon>
        <taxon>Pseudomonadati</taxon>
        <taxon>Pseudomonadota</taxon>
        <taxon>Gammaproteobacteria</taxon>
        <taxon>Oceanospirillales</taxon>
        <taxon>Oceanospirillaceae</taxon>
        <taxon>Neptuniibacter</taxon>
    </lineage>
</organism>
<dbReference type="CDD" id="cd19946">
    <property type="entry name" value="GlpA-like_Fer2_BFD-like"/>
    <property type="match status" value="1"/>
</dbReference>
<name>A0A7U8C767_NEPCE</name>
<evidence type="ECO:0000313" key="5">
    <source>
        <dbReference type="Proteomes" id="UP000002171"/>
    </source>
</evidence>
<dbReference type="PRINTS" id="PR00411">
    <property type="entry name" value="PNDRDTASEI"/>
</dbReference>
<dbReference type="Pfam" id="PF17806">
    <property type="entry name" value="SO_alpha_A3"/>
    <property type="match status" value="1"/>
</dbReference>
<dbReference type="PIRSF" id="PIRSF037495">
    <property type="entry name" value="Opine_OX_OoxA/HcnB"/>
    <property type="match status" value="1"/>
</dbReference>
<dbReference type="PRINTS" id="PR00368">
    <property type="entry name" value="FADPNR"/>
</dbReference>
<dbReference type="InterPro" id="IPR041117">
    <property type="entry name" value="SoxA_A3"/>
</dbReference>
<reference evidence="4 5" key="1">
    <citation type="submission" date="2006-02" db="EMBL/GenBank/DDBJ databases">
        <authorList>
            <person name="Pinhassi J."/>
            <person name="Pedros-Alio C."/>
            <person name="Ferriera S."/>
            <person name="Johnson J."/>
            <person name="Kravitz S."/>
            <person name="Halpern A."/>
            <person name="Remington K."/>
            <person name="Beeson K."/>
            <person name="Tran B."/>
            <person name="Rogers Y.-H."/>
            <person name="Friedman R."/>
            <person name="Venter J.C."/>
        </authorList>
    </citation>
    <scope>NUCLEOTIDE SEQUENCE [LARGE SCALE GENOMIC DNA]</scope>
    <source>
        <strain evidence="4 5">MED92</strain>
    </source>
</reference>
<dbReference type="InterPro" id="IPR017224">
    <property type="entry name" value="Opine_Oxase_asu/HCN_bsu"/>
</dbReference>
<evidence type="ECO:0000259" key="2">
    <source>
        <dbReference type="Pfam" id="PF07992"/>
    </source>
</evidence>
<dbReference type="SUPFAM" id="SSF51905">
    <property type="entry name" value="FAD/NAD(P)-binding domain"/>
    <property type="match status" value="1"/>
</dbReference>
<dbReference type="InterPro" id="IPR023753">
    <property type="entry name" value="FAD/NAD-binding_dom"/>
</dbReference>
<feature type="domain" description="SoxA A3" evidence="3">
    <location>
        <begin position="381"/>
        <end position="459"/>
    </location>
</feature>
<dbReference type="Gene3D" id="3.50.50.60">
    <property type="entry name" value="FAD/NAD(P)-binding domain"/>
    <property type="match status" value="2"/>
</dbReference>
<dbReference type="EMBL" id="AAOW01000009">
    <property type="protein sequence ID" value="EAR61355.1"/>
    <property type="molecule type" value="Genomic_DNA"/>
</dbReference>
<dbReference type="InterPro" id="IPR041854">
    <property type="entry name" value="BFD-like_2Fe2S-bd_dom_sf"/>
</dbReference>
<dbReference type="InterPro" id="IPR051691">
    <property type="entry name" value="Metab_Enz_Cyan_OpOx_G3PDH"/>
</dbReference>
<evidence type="ECO:0000256" key="1">
    <source>
        <dbReference type="ARBA" id="ARBA00023002"/>
    </source>
</evidence>